<keyword evidence="5" id="KW-1185">Reference proteome</keyword>
<evidence type="ECO:0000256" key="1">
    <source>
        <dbReference type="ARBA" id="ARBA00010986"/>
    </source>
</evidence>
<evidence type="ECO:0000313" key="4">
    <source>
        <dbReference type="EMBL" id="MFC0558302.1"/>
    </source>
</evidence>
<dbReference type="Gene3D" id="2.30.130.110">
    <property type="match status" value="1"/>
</dbReference>
<protein>
    <submittedName>
        <fullName evidence="4">UxaA family hydrolase</fullName>
    </submittedName>
</protein>
<dbReference type="InterPro" id="IPR013974">
    <property type="entry name" value="SAF"/>
</dbReference>
<dbReference type="InterPro" id="IPR044144">
    <property type="entry name" value="SAF_UxaA/GarD"/>
</dbReference>
<dbReference type="InterPro" id="IPR007392">
    <property type="entry name" value="GD_AH_second"/>
</dbReference>
<dbReference type="InterPro" id="IPR048332">
    <property type="entry name" value="GD_AH_C"/>
</dbReference>
<comment type="caution">
    <text evidence="4">The sequence shown here is derived from an EMBL/GenBank/DDBJ whole genome shotgun (WGS) entry which is preliminary data.</text>
</comment>
<comment type="similarity">
    <text evidence="1">Belongs to the UxaA family.</text>
</comment>
<dbReference type="Proteomes" id="UP001589833">
    <property type="component" value="Unassembled WGS sequence"/>
</dbReference>
<dbReference type="Pfam" id="PF08666">
    <property type="entry name" value="SAF"/>
    <property type="match status" value="1"/>
</dbReference>
<feature type="domain" description="SAF" evidence="3">
    <location>
        <begin position="12"/>
        <end position="83"/>
    </location>
</feature>
<organism evidence="4 5">
    <name type="scientific">Halalkalibacter alkalisediminis</name>
    <dbReference type="NCBI Taxonomy" id="935616"/>
    <lineage>
        <taxon>Bacteria</taxon>
        <taxon>Bacillati</taxon>
        <taxon>Bacillota</taxon>
        <taxon>Bacilli</taxon>
        <taxon>Bacillales</taxon>
        <taxon>Bacillaceae</taxon>
        <taxon>Halalkalibacter</taxon>
    </lineage>
</organism>
<dbReference type="Pfam" id="PF20629">
    <property type="entry name" value="GD_AH_C"/>
    <property type="match status" value="1"/>
</dbReference>
<accession>A0ABV6NBX8</accession>
<dbReference type="RefSeq" id="WP_273841017.1">
    <property type="nucleotide sequence ID" value="NZ_JAQQWT010000003.1"/>
</dbReference>
<evidence type="ECO:0000259" key="3">
    <source>
        <dbReference type="SMART" id="SM00858"/>
    </source>
</evidence>
<evidence type="ECO:0000256" key="2">
    <source>
        <dbReference type="ARBA" id="ARBA00023239"/>
    </source>
</evidence>
<dbReference type="InterPro" id="IPR052172">
    <property type="entry name" value="UxaA_altronate/galactarate_dh"/>
</dbReference>
<dbReference type="EMBL" id="JBHLTR010000004">
    <property type="protein sequence ID" value="MFC0558302.1"/>
    <property type="molecule type" value="Genomic_DNA"/>
</dbReference>
<dbReference type="PANTHER" id="PTHR30536:SF5">
    <property type="entry name" value="ALTRONATE DEHYDRATASE"/>
    <property type="match status" value="1"/>
</dbReference>
<gene>
    <name evidence="4" type="ORF">ACFFH4_04475</name>
</gene>
<reference evidence="4 5" key="1">
    <citation type="submission" date="2024-09" db="EMBL/GenBank/DDBJ databases">
        <authorList>
            <person name="Sun Q."/>
            <person name="Mori K."/>
        </authorList>
    </citation>
    <scope>NUCLEOTIDE SEQUENCE [LARGE SCALE GENOMIC DNA]</scope>
    <source>
        <strain evidence="4 5">NCAIM B.02301</strain>
    </source>
</reference>
<evidence type="ECO:0000313" key="5">
    <source>
        <dbReference type="Proteomes" id="UP001589833"/>
    </source>
</evidence>
<keyword evidence="4" id="KW-0378">Hydrolase</keyword>
<name>A0ABV6NBX8_9BACI</name>
<dbReference type="PANTHER" id="PTHR30536">
    <property type="entry name" value="ALTRONATE/GALACTARATE DEHYDRATASE"/>
    <property type="match status" value="1"/>
</dbReference>
<dbReference type="Pfam" id="PF04295">
    <property type="entry name" value="GD_AH_second"/>
    <property type="match status" value="1"/>
</dbReference>
<sequence>MSSTYILVNKTDNVIVTLKDYEKGEALTFEDKDIILKEDVPVGHKVAIEAINQGQDIMKYGFPIGHAKEAIEVGQWVHTHNTKTNLSGTLEYSYGQNEPAISKKATQERTFKGYVRANGEVGIRNEIWIINTVGCINKTAELLAKTADKQFDGQGIDGIYHYPHLFGCSQLGDDLHNTQKILSNLVHHPNAAGILVLGLGCENNHIAEFKKVIGDYDENRVKFLGVQEADDELDEGLELLEELVLYAQTFKREEVPVSKLKVGLKCGGSDGFSGITANPLVGSFSDKLISHGGTSVLTEVPEMFGAETILMNRAKNEKVFNMIVDLVNDFKEYFIKHDQVVYENPSPGNKKGGITTLEEKSLGCVQKGGFSPVNDVLPYGGRVTSPGLNLVQGPGNDLVSVTALAASGAHIVIFTTGRGTPFGGPVPTVKMSTNTPLAEKKKNWIDFNAGELVHGKEMDEMTDELFDYILALASGDVRTNNERNGFKEISIFKDGVIL</sequence>
<dbReference type="CDD" id="cd11613">
    <property type="entry name" value="SAF_AH_GD"/>
    <property type="match status" value="1"/>
</dbReference>
<dbReference type="GO" id="GO:0016787">
    <property type="term" value="F:hydrolase activity"/>
    <property type="evidence" value="ECO:0007669"/>
    <property type="project" value="UniProtKB-KW"/>
</dbReference>
<proteinExistence type="inferred from homology"/>
<keyword evidence="2" id="KW-0456">Lyase</keyword>
<dbReference type="SMART" id="SM00858">
    <property type="entry name" value="SAF"/>
    <property type="match status" value="1"/>
</dbReference>